<dbReference type="InterPro" id="IPR036779">
    <property type="entry name" value="LysM_dom_sf"/>
</dbReference>
<dbReference type="SUPFAM" id="SSF54106">
    <property type="entry name" value="LysM domain"/>
    <property type="match status" value="1"/>
</dbReference>
<dbReference type="CDD" id="cd00118">
    <property type="entry name" value="LysM"/>
    <property type="match status" value="1"/>
</dbReference>
<dbReference type="AlphaFoldDB" id="A0A951QJL7"/>
<protein>
    <submittedName>
        <fullName evidence="1">LysM peptidoglycan-binding domain-containing protein</fullName>
    </submittedName>
</protein>
<comment type="caution">
    <text evidence="1">The sequence shown here is derived from an EMBL/GenBank/DDBJ whole genome shotgun (WGS) entry which is preliminary data.</text>
</comment>
<dbReference type="EMBL" id="JAHHGZ010000005">
    <property type="protein sequence ID" value="MBW4667116.1"/>
    <property type="molecule type" value="Genomic_DNA"/>
</dbReference>
<evidence type="ECO:0000313" key="1">
    <source>
        <dbReference type="EMBL" id="MBW4667116.1"/>
    </source>
</evidence>
<organism evidence="1 2">
    <name type="scientific">Cyanomargarita calcarea GSE-NOS-MK-12-04C</name>
    <dbReference type="NCBI Taxonomy" id="2839659"/>
    <lineage>
        <taxon>Bacteria</taxon>
        <taxon>Bacillati</taxon>
        <taxon>Cyanobacteriota</taxon>
        <taxon>Cyanophyceae</taxon>
        <taxon>Nostocales</taxon>
        <taxon>Cyanomargaritaceae</taxon>
        <taxon>Cyanomargarita</taxon>
    </lineage>
</organism>
<accession>A0A951QJL7</accession>
<dbReference type="Gene3D" id="3.10.350.10">
    <property type="entry name" value="LysM domain"/>
    <property type="match status" value="1"/>
</dbReference>
<gene>
    <name evidence="1" type="ORF">KME60_06620</name>
</gene>
<proteinExistence type="predicted"/>
<reference evidence="1" key="1">
    <citation type="submission" date="2021-05" db="EMBL/GenBank/DDBJ databases">
        <authorList>
            <person name="Pietrasiak N."/>
            <person name="Ward R."/>
            <person name="Stajich J.E."/>
            <person name="Kurbessoian T."/>
        </authorList>
    </citation>
    <scope>NUCLEOTIDE SEQUENCE</scope>
    <source>
        <strain evidence="1">GSE-NOS-MK-12-04C</strain>
    </source>
</reference>
<sequence>MLYTAEDGDTLFGIAEKFYGDRQNWQTIYEANQDVITLLRGTVLFIPLESHSECKKMYQIASF</sequence>
<evidence type="ECO:0000313" key="2">
    <source>
        <dbReference type="Proteomes" id="UP000729701"/>
    </source>
</evidence>
<reference evidence="1" key="2">
    <citation type="journal article" date="2022" name="Microbiol. Resour. Announc.">
        <title>Metagenome Sequencing to Explore Phylogenomics of Terrestrial Cyanobacteria.</title>
        <authorList>
            <person name="Ward R.D."/>
            <person name="Stajich J.E."/>
            <person name="Johansen J.R."/>
            <person name="Huntemann M."/>
            <person name="Clum A."/>
            <person name="Foster B."/>
            <person name="Foster B."/>
            <person name="Roux S."/>
            <person name="Palaniappan K."/>
            <person name="Varghese N."/>
            <person name="Mukherjee S."/>
            <person name="Reddy T.B.K."/>
            <person name="Daum C."/>
            <person name="Copeland A."/>
            <person name="Chen I.A."/>
            <person name="Ivanova N.N."/>
            <person name="Kyrpides N.C."/>
            <person name="Shapiro N."/>
            <person name="Eloe-Fadrosh E.A."/>
            <person name="Pietrasiak N."/>
        </authorList>
    </citation>
    <scope>NUCLEOTIDE SEQUENCE</scope>
    <source>
        <strain evidence="1">GSE-NOS-MK-12-04C</strain>
    </source>
</reference>
<name>A0A951QJL7_9CYAN</name>
<dbReference type="Proteomes" id="UP000729701">
    <property type="component" value="Unassembled WGS sequence"/>
</dbReference>
<dbReference type="InterPro" id="IPR018392">
    <property type="entry name" value="LysM"/>
</dbReference>